<reference evidence="2 3" key="1">
    <citation type="submission" date="2020-08" db="EMBL/GenBank/DDBJ databases">
        <title>Genomic Encyclopedia of Type Strains, Phase IV (KMG-IV): sequencing the most valuable type-strain genomes for metagenomic binning, comparative biology and taxonomic classification.</title>
        <authorList>
            <person name="Goeker M."/>
        </authorList>
    </citation>
    <scope>NUCLEOTIDE SEQUENCE [LARGE SCALE GENOMIC DNA]</scope>
    <source>
        <strain evidence="2 3">DSM 44197</strain>
    </source>
</reference>
<evidence type="ECO:0000313" key="2">
    <source>
        <dbReference type="EMBL" id="MBA8951511.1"/>
    </source>
</evidence>
<feature type="signal peptide" evidence="1">
    <location>
        <begin position="1"/>
        <end position="27"/>
    </location>
</feature>
<feature type="chain" id="PRO_5030710887" evidence="1">
    <location>
        <begin position="28"/>
        <end position="155"/>
    </location>
</feature>
<comment type="caution">
    <text evidence="2">The sequence shown here is derived from an EMBL/GenBank/DDBJ whole genome shotgun (WGS) entry which is preliminary data.</text>
</comment>
<sequence>MRIILGTVVALASFAVVPVATATSAEAAPAWKTGNNLGCVAGKGTYRRTARGQVVLDVRISDSCRGGEYAAIVFKATGARGKVSYSGFYSPVARRHNVRNLKVPFAMPVRRDGRLDNWRVQHLYVKECTVVFKDRAKKKIKTFRHCGPAGYKKIF</sequence>
<protein>
    <submittedName>
        <fullName evidence="2">Uncharacterized protein</fullName>
    </submittedName>
</protein>
<name>A0A7W3LNP9_ACTNM</name>
<accession>A0A7W3LNP9</accession>
<evidence type="ECO:0000313" key="3">
    <source>
        <dbReference type="Proteomes" id="UP000572680"/>
    </source>
</evidence>
<dbReference type="AlphaFoldDB" id="A0A7W3LNP9"/>
<proteinExistence type="predicted"/>
<gene>
    <name evidence="2" type="ORF">HNR61_003142</name>
</gene>
<dbReference type="EMBL" id="JACJIA010000003">
    <property type="protein sequence ID" value="MBA8951511.1"/>
    <property type="molecule type" value="Genomic_DNA"/>
</dbReference>
<keyword evidence="3" id="KW-1185">Reference proteome</keyword>
<dbReference type="Proteomes" id="UP000572680">
    <property type="component" value="Unassembled WGS sequence"/>
</dbReference>
<dbReference type="RefSeq" id="WP_182843823.1">
    <property type="nucleotide sequence ID" value="NZ_BAAALP010000070.1"/>
</dbReference>
<organism evidence="2 3">
    <name type="scientific">Actinomadura namibiensis</name>
    <dbReference type="NCBI Taxonomy" id="182080"/>
    <lineage>
        <taxon>Bacteria</taxon>
        <taxon>Bacillati</taxon>
        <taxon>Actinomycetota</taxon>
        <taxon>Actinomycetes</taxon>
        <taxon>Streptosporangiales</taxon>
        <taxon>Thermomonosporaceae</taxon>
        <taxon>Actinomadura</taxon>
    </lineage>
</organism>
<evidence type="ECO:0000256" key="1">
    <source>
        <dbReference type="SAM" id="SignalP"/>
    </source>
</evidence>
<keyword evidence="1" id="KW-0732">Signal</keyword>